<dbReference type="Proteomes" id="UP001215598">
    <property type="component" value="Unassembled WGS sequence"/>
</dbReference>
<name>A0AAD7MCV0_9AGAR</name>
<accession>A0AAD7MCV0</accession>
<sequence length="436" mass="48478">MSDHPIAPGDELISFATAALRGAEADARDSPDRGMIFRPEWRPTPRSRSSEDQPLGTRPGAHKISSWASVVNELSRLQQTQPSHSATDSLTKPTSLFASTSIPLSSAGSGLTLGLPPKHTLPPQVQEDPVAELLRTNQDVLNAAIPRQDVLQTCARLKMKAVSEGSDNDVEAFGVRHKASLEQIKRLKEICVTMLGIPESIMEATPRSVALDTTEHFFKTVLQGEDALLAYYVVLLPCVLIYWTIAQRLMENPSTVRNTVYHRAWTVENYDPSSVEKYKTRGGVKRWNWMFNIACRQESEIFSTGLQVPVPFHIIPDATYSIHIFSVKNFVLTVQNVTNPLQPPVNKYFPSAAGSFIVGKERTGGDNERVFATSAGYTFKNVGTDLYLGTSPLPDHEEYRVLQAVLNPYFWWVNPNAGQSNQYQYANNLSEPMSEI</sequence>
<feature type="region of interest" description="Disordered" evidence="1">
    <location>
        <begin position="24"/>
        <end position="62"/>
    </location>
</feature>
<evidence type="ECO:0000313" key="3">
    <source>
        <dbReference type="Proteomes" id="UP001215598"/>
    </source>
</evidence>
<reference evidence="2" key="1">
    <citation type="submission" date="2023-03" db="EMBL/GenBank/DDBJ databases">
        <title>Massive genome expansion in bonnet fungi (Mycena s.s.) driven by repeated elements and novel gene families across ecological guilds.</title>
        <authorList>
            <consortium name="Lawrence Berkeley National Laboratory"/>
            <person name="Harder C.B."/>
            <person name="Miyauchi S."/>
            <person name="Viragh M."/>
            <person name="Kuo A."/>
            <person name="Thoen E."/>
            <person name="Andreopoulos B."/>
            <person name="Lu D."/>
            <person name="Skrede I."/>
            <person name="Drula E."/>
            <person name="Henrissat B."/>
            <person name="Morin E."/>
            <person name="Kohler A."/>
            <person name="Barry K."/>
            <person name="LaButti K."/>
            <person name="Morin E."/>
            <person name="Salamov A."/>
            <person name="Lipzen A."/>
            <person name="Mereny Z."/>
            <person name="Hegedus B."/>
            <person name="Baldrian P."/>
            <person name="Stursova M."/>
            <person name="Weitz H."/>
            <person name="Taylor A."/>
            <person name="Grigoriev I.V."/>
            <person name="Nagy L.G."/>
            <person name="Martin F."/>
            <person name="Kauserud H."/>
        </authorList>
    </citation>
    <scope>NUCLEOTIDE SEQUENCE</scope>
    <source>
        <strain evidence="2">CBHHK182m</strain>
    </source>
</reference>
<proteinExistence type="predicted"/>
<dbReference type="EMBL" id="JARKIB010000399">
    <property type="protein sequence ID" value="KAJ7711315.1"/>
    <property type="molecule type" value="Genomic_DNA"/>
</dbReference>
<organism evidence="2 3">
    <name type="scientific">Mycena metata</name>
    <dbReference type="NCBI Taxonomy" id="1033252"/>
    <lineage>
        <taxon>Eukaryota</taxon>
        <taxon>Fungi</taxon>
        <taxon>Dikarya</taxon>
        <taxon>Basidiomycota</taxon>
        <taxon>Agaricomycotina</taxon>
        <taxon>Agaricomycetes</taxon>
        <taxon>Agaricomycetidae</taxon>
        <taxon>Agaricales</taxon>
        <taxon>Marasmiineae</taxon>
        <taxon>Mycenaceae</taxon>
        <taxon>Mycena</taxon>
    </lineage>
</organism>
<feature type="compositionally biased region" description="Basic and acidic residues" evidence="1">
    <location>
        <begin position="39"/>
        <end position="51"/>
    </location>
</feature>
<evidence type="ECO:0000256" key="1">
    <source>
        <dbReference type="SAM" id="MobiDB-lite"/>
    </source>
</evidence>
<comment type="caution">
    <text evidence="2">The sequence shown here is derived from an EMBL/GenBank/DDBJ whole genome shotgun (WGS) entry which is preliminary data.</text>
</comment>
<evidence type="ECO:0000313" key="2">
    <source>
        <dbReference type="EMBL" id="KAJ7711315.1"/>
    </source>
</evidence>
<gene>
    <name evidence="2" type="ORF">B0H16DRAFT_1480421</name>
</gene>
<dbReference type="InterPro" id="IPR016084">
    <property type="entry name" value="Haem_Oase-like_multi-hlx"/>
</dbReference>
<dbReference type="Gene3D" id="1.20.910.10">
    <property type="entry name" value="Heme oxygenase-like"/>
    <property type="match status" value="1"/>
</dbReference>
<keyword evidence="3" id="KW-1185">Reference proteome</keyword>
<protein>
    <submittedName>
        <fullName evidence="2">Uncharacterized protein</fullName>
    </submittedName>
</protein>
<dbReference type="SUPFAM" id="SSF48613">
    <property type="entry name" value="Heme oxygenase-like"/>
    <property type="match status" value="1"/>
</dbReference>
<dbReference type="AlphaFoldDB" id="A0AAD7MCV0"/>